<keyword evidence="2" id="KW-1133">Transmembrane helix</keyword>
<evidence type="ECO:0000313" key="3">
    <source>
        <dbReference type="EMBL" id="AKU98529.1"/>
    </source>
</evidence>
<feature type="compositionally biased region" description="Polar residues" evidence="1">
    <location>
        <begin position="1"/>
        <end position="32"/>
    </location>
</feature>
<gene>
    <name evidence="3" type="ORF">AKJ09_05193</name>
</gene>
<keyword evidence="2" id="KW-0472">Membrane</keyword>
<evidence type="ECO:0000313" key="4">
    <source>
        <dbReference type="Proteomes" id="UP000064967"/>
    </source>
</evidence>
<dbReference type="RefSeq" id="WP_146649474.1">
    <property type="nucleotide sequence ID" value="NZ_CP012333.1"/>
</dbReference>
<reference evidence="3 4" key="1">
    <citation type="submission" date="2015-08" db="EMBL/GenBank/DDBJ databases">
        <authorList>
            <person name="Babu N.S."/>
            <person name="Beckwith C.J."/>
            <person name="Beseler K.G."/>
            <person name="Brison A."/>
            <person name="Carone J.V."/>
            <person name="Caskin T.P."/>
            <person name="Diamond M."/>
            <person name="Durham M.E."/>
            <person name="Foxe J.M."/>
            <person name="Go M."/>
            <person name="Henderson B.A."/>
            <person name="Jones I.B."/>
            <person name="McGettigan J.A."/>
            <person name="Micheletti S.J."/>
            <person name="Nasrallah M.E."/>
            <person name="Ortiz D."/>
            <person name="Piller C.R."/>
            <person name="Privatt S.R."/>
            <person name="Schneider S.L."/>
            <person name="Sharp S."/>
            <person name="Smith T.C."/>
            <person name="Stanton J.D."/>
            <person name="Ullery H.E."/>
            <person name="Wilson R.J."/>
            <person name="Serrano M.G."/>
            <person name="Buck G."/>
            <person name="Lee V."/>
            <person name="Wang Y."/>
            <person name="Carvalho R."/>
            <person name="Voegtly L."/>
            <person name="Shi R."/>
            <person name="Duckworth R."/>
            <person name="Johnson A."/>
            <person name="Loviza R."/>
            <person name="Walstead R."/>
            <person name="Shah Z."/>
            <person name="Kiflezghi M."/>
            <person name="Wade K."/>
            <person name="Ball S.L."/>
            <person name="Bradley K.W."/>
            <person name="Asai D.J."/>
            <person name="Bowman C.A."/>
            <person name="Russell D.A."/>
            <person name="Pope W.H."/>
            <person name="Jacobs-Sera D."/>
            <person name="Hendrix R.W."/>
            <person name="Hatfull G.F."/>
        </authorList>
    </citation>
    <scope>NUCLEOTIDE SEQUENCE [LARGE SCALE GENOMIC DNA]</scope>
    <source>
        <strain evidence="3 4">DSM 27648</strain>
    </source>
</reference>
<feature type="region of interest" description="Disordered" evidence="1">
    <location>
        <begin position="1"/>
        <end position="38"/>
    </location>
</feature>
<evidence type="ECO:0000256" key="2">
    <source>
        <dbReference type="SAM" id="Phobius"/>
    </source>
</evidence>
<dbReference type="EMBL" id="CP012333">
    <property type="protein sequence ID" value="AKU98529.1"/>
    <property type="molecule type" value="Genomic_DNA"/>
</dbReference>
<feature type="transmembrane region" description="Helical" evidence="2">
    <location>
        <begin position="77"/>
        <end position="110"/>
    </location>
</feature>
<name>A0A0K1PZE7_9BACT</name>
<protein>
    <submittedName>
        <fullName evidence="3">Uncharacterized protein</fullName>
    </submittedName>
</protein>
<accession>A0A0K1PZE7</accession>
<evidence type="ECO:0000256" key="1">
    <source>
        <dbReference type="SAM" id="MobiDB-lite"/>
    </source>
</evidence>
<sequence length="134" mass="13844">MTREIQQQASTSGSASEQVHTHSAATGPSDTATDIRHRIERSLRTRLAPKGTVAAKVESALKRRGARAWSAMKKRPSIGIVAAGGAGLALATAVGVGELAIAAATAYAAYQVLSEGLPPDIAVKETLNKIEEIG</sequence>
<proteinExistence type="predicted"/>
<dbReference type="AlphaFoldDB" id="A0A0K1PZE7"/>
<keyword evidence="4" id="KW-1185">Reference proteome</keyword>
<organism evidence="3 4">
    <name type="scientific">Labilithrix luteola</name>
    <dbReference type="NCBI Taxonomy" id="1391654"/>
    <lineage>
        <taxon>Bacteria</taxon>
        <taxon>Pseudomonadati</taxon>
        <taxon>Myxococcota</taxon>
        <taxon>Polyangia</taxon>
        <taxon>Polyangiales</taxon>
        <taxon>Labilitrichaceae</taxon>
        <taxon>Labilithrix</taxon>
    </lineage>
</organism>
<dbReference type="KEGG" id="llu:AKJ09_05193"/>
<dbReference type="Proteomes" id="UP000064967">
    <property type="component" value="Chromosome"/>
</dbReference>
<keyword evidence="2" id="KW-0812">Transmembrane</keyword>